<dbReference type="SUPFAM" id="SSF109635">
    <property type="entry name" value="DnaK suppressor protein DksA, alpha-hairpin domain"/>
    <property type="match status" value="1"/>
</dbReference>
<evidence type="ECO:0000256" key="2">
    <source>
        <dbReference type="ARBA" id="ARBA00022771"/>
    </source>
</evidence>
<dbReference type="PRINTS" id="PR00618">
    <property type="entry name" value="DKSAZNFINGER"/>
</dbReference>
<evidence type="ECO:0000313" key="7">
    <source>
        <dbReference type="EMBL" id="MUN06195.1"/>
    </source>
</evidence>
<comment type="caution">
    <text evidence="7">The sequence shown here is derived from an EMBL/GenBank/DDBJ whole genome shotgun (WGS) entry which is preliminary data.</text>
</comment>
<dbReference type="AlphaFoldDB" id="A0A7C9LFH3"/>
<proteinExistence type="predicted"/>
<feature type="zinc finger region" description="dksA C4-type" evidence="4">
    <location>
        <begin position="177"/>
        <end position="201"/>
    </location>
</feature>
<name>A0A7C9LFH3_9MICO</name>
<feature type="domain" description="Zinc finger DksA/TraR C4-type" evidence="6">
    <location>
        <begin position="172"/>
        <end position="203"/>
    </location>
</feature>
<reference evidence="7 8" key="1">
    <citation type="submission" date="2019-11" db="EMBL/GenBank/DDBJ databases">
        <title>Agromyces kandeliae sp. nov., isolated from mangrove soil.</title>
        <authorList>
            <person name="Wang R."/>
        </authorList>
    </citation>
    <scope>NUCLEOTIDE SEQUENCE [LARGE SCALE GENOMIC DNA]</scope>
    <source>
        <strain evidence="7 8">JCM 11431</strain>
    </source>
</reference>
<accession>A0A7C9LFH3</accession>
<dbReference type="Pfam" id="PF01258">
    <property type="entry name" value="zf-dskA_traR"/>
    <property type="match status" value="1"/>
</dbReference>
<dbReference type="GO" id="GO:0008270">
    <property type="term" value="F:zinc ion binding"/>
    <property type="evidence" value="ECO:0007669"/>
    <property type="project" value="UniProtKB-KW"/>
</dbReference>
<evidence type="ECO:0000256" key="5">
    <source>
        <dbReference type="SAM" id="MobiDB-lite"/>
    </source>
</evidence>
<keyword evidence="8" id="KW-1185">Reference proteome</keyword>
<evidence type="ECO:0000259" key="6">
    <source>
        <dbReference type="Pfam" id="PF01258"/>
    </source>
</evidence>
<feature type="region of interest" description="Disordered" evidence="5">
    <location>
        <begin position="108"/>
        <end position="143"/>
    </location>
</feature>
<dbReference type="InterPro" id="IPR020460">
    <property type="entry name" value="Znf_C4-type_bac"/>
</dbReference>
<organism evidence="7 8">
    <name type="scientific">Agromyces luteolus</name>
    <dbReference type="NCBI Taxonomy" id="88373"/>
    <lineage>
        <taxon>Bacteria</taxon>
        <taxon>Bacillati</taxon>
        <taxon>Actinomycetota</taxon>
        <taxon>Actinomycetes</taxon>
        <taxon>Micrococcales</taxon>
        <taxon>Microbacteriaceae</taxon>
        <taxon>Agromyces</taxon>
    </lineage>
</organism>
<dbReference type="EMBL" id="WODA01000005">
    <property type="protein sequence ID" value="MUN06195.1"/>
    <property type="molecule type" value="Genomic_DNA"/>
</dbReference>
<dbReference type="OrthoDB" id="1121111at2"/>
<gene>
    <name evidence="7" type="ORF">GLX25_03560</name>
</gene>
<keyword evidence="1" id="KW-0479">Metal-binding</keyword>
<dbReference type="Proteomes" id="UP000480122">
    <property type="component" value="Unassembled WGS sequence"/>
</dbReference>
<dbReference type="Gene3D" id="1.20.120.910">
    <property type="entry name" value="DksA, coiled-coil domain"/>
    <property type="match status" value="1"/>
</dbReference>
<dbReference type="InterPro" id="IPR037187">
    <property type="entry name" value="DnaK_N"/>
</dbReference>
<dbReference type="PANTHER" id="PTHR33823">
    <property type="entry name" value="RNA POLYMERASE-BINDING TRANSCRIPTION FACTOR DKSA-RELATED"/>
    <property type="match status" value="1"/>
</dbReference>
<feature type="region of interest" description="Disordered" evidence="5">
    <location>
        <begin position="1"/>
        <end position="23"/>
    </location>
</feature>
<sequence>MLSPCTRQRPRTEAADAGYPNGDPPHIHLFWGSAFRCRLWQSSPPPGRSTRPRRRWAGIGSVDRIGADAPSHRPVHDDGGGHVTTGVSTAAQLERFRELLLAERREAEERLAEQSEGITAVREARSDTSVDDEHDPDGPTMSQEWSQRTAVLHDVEHELTDVDRALARIDEGTYGVCERCGNKITVARLEARPTATLCIDCARLVR</sequence>
<keyword evidence="3" id="KW-0862">Zinc</keyword>
<evidence type="ECO:0000256" key="4">
    <source>
        <dbReference type="PROSITE-ProRule" id="PRU00510"/>
    </source>
</evidence>
<dbReference type="PANTHER" id="PTHR33823:SF4">
    <property type="entry name" value="GENERAL STRESS PROTEIN 16O"/>
    <property type="match status" value="1"/>
</dbReference>
<dbReference type="PROSITE" id="PS01102">
    <property type="entry name" value="ZF_DKSA_1"/>
    <property type="match status" value="1"/>
</dbReference>
<evidence type="ECO:0000313" key="8">
    <source>
        <dbReference type="Proteomes" id="UP000480122"/>
    </source>
</evidence>
<dbReference type="PROSITE" id="PS51128">
    <property type="entry name" value="ZF_DKSA_2"/>
    <property type="match status" value="1"/>
</dbReference>
<keyword evidence="2" id="KW-0863">Zinc-finger</keyword>
<dbReference type="SUPFAM" id="SSF57716">
    <property type="entry name" value="Glucocorticoid receptor-like (DNA-binding domain)"/>
    <property type="match status" value="1"/>
</dbReference>
<evidence type="ECO:0000256" key="3">
    <source>
        <dbReference type="ARBA" id="ARBA00022833"/>
    </source>
</evidence>
<evidence type="ECO:0000256" key="1">
    <source>
        <dbReference type="ARBA" id="ARBA00022723"/>
    </source>
</evidence>
<dbReference type="InterPro" id="IPR020458">
    <property type="entry name" value="Znf_DskA_TraR_CS"/>
</dbReference>
<dbReference type="InterPro" id="IPR000962">
    <property type="entry name" value="Znf_DskA_TraR"/>
</dbReference>
<protein>
    <recommendedName>
        <fullName evidence="6">Zinc finger DksA/TraR C4-type domain-containing protein</fullName>
    </recommendedName>
</protein>